<evidence type="ECO:0008006" key="3">
    <source>
        <dbReference type="Google" id="ProtNLM"/>
    </source>
</evidence>
<gene>
    <name evidence="1" type="ORF">LTR09_011355</name>
</gene>
<dbReference type="InterPro" id="IPR029071">
    <property type="entry name" value="Ubiquitin-like_domsf"/>
</dbReference>
<organism evidence="1 2">
    <name type="scientific">Extremus antarcticus</name>
    <dbReference type="NCBI Taxonomy" id="702011"/>
    <lineage>
        <taxon>Eukaryota</taxon>
        <taxon>Fungi</taxon>
        <taxon>Dikarya</taxon>
        <taxon>Ascomycota</taxon>
        <taxon>Pezizomycotina</taxon>
        <taxon>Dothideomycetes</taxon>
        <taxon>Dothideomycetidae</taxon>
        <taxon>Mycosphaerellales</taxon>
        <taxon>Extremaceae</taxon>
        <taxon>Extremus</taxon>
    </lineage>
</organism>
<reference evidence="1" key="1">
    <citation type="submission" date="2023-04" db="EMBL/GenBank/DDBJ databases">
        <title>Black Yeasts Isolated from many extreme environments.</title>
        <authorList>
            <person name="Coleine C."/>
            <person name="Stajich J.E."/>
            <person name="Selbmann L."/>
        </authorList>
    </citation>
    <scope>NUCLEOTIDE SEQUENCE</scope>
    <source>
        <strain evidence="1">CCFEE 5312</strain>
    </source>
</reference>
<proteinExistence type="predicted"/>
<evidence type="ECO:0000313" key="2">
    <source>
        <dbReference type="Proteomes" id="UP001271007"/>
    </source>
</evidence>
<dbReference type="Proteomes" id="UP001271007">
    <property type="component" value="Unassembled WGS sequence"/>
</dbReference>
<sequence>MSIKVTINVGDQFDPDPYTLELALDKDGPNTKITAPGPNARSSIRHKILDIVTKAAADIEKAKKQVGPTPAGSHGKTFIEAHHCITIEVIENLAGGGSSSVKYHVRTDCGMRDLLDRVVEFHGYCIGKASFWFKGIRVDGFATPDELGLEDGDALVIRKEGMFGRD</sequence>
<dbReference type="AlphaFoldDB" id="A0AAJ0D6I7"/>
<dbReference type="EMBL" id="JAWDJX010000065">
    <property type="protein sequence ID" value="KAK3047255.1"/>
    <property type="molecule type" value="Genomic_DNA"/>
</dbReference>
<evidence type="ECO:0000313" key="1">
    <source>
        <dbReference type="EMBL" id="KAK3047255.1"/>
    </source>
</evidence>
<protein>
    <recommendedName>
        <fullName evidence="3">Rad60/SUMO-like domain-containing protein</fullName>
    </recommendedName>
</protein>
<comment type="caution">
    <text evidence="1">The sequence shown here is derived from an EMBL/GenBank/DDBJ whole genome shotgun (WGS) entry which is preliminary data.</text>
</comment>
<name>A0AAJ0D6I7_9PEZI</name>
<keyword evidence="2" id="KW-1185">Reference proteome</keyword>
<accession>A0AAJ0D6I7</accession>
<dbReference type="Gene3D" id="3.10.20.90">
    <property type="entry name" value="Phosphatidylinositol 3-kinase Catalytic Subunit, Chain A, domain 1"/>
    <property type="match status" value="1"/>
</dbReference>
<dbReference type="SUPFAM" id="SSF54236">
    <property type="entry name" value="Ubiquitin-like"/>
    <property type="match status" value="1"/>
</dbReference>
<dbReference type="CDD" id="cd01763">
    <property type="entry name" value="Ubl_SUMO_like"/>
    <property type="match status" value="1"/>
</dbReference>